<proteinExistence type="inferred from homology"/>
<gene>
    <name evidence="2" type="primary">sgcQ</name>
    <name evidence="2" type="ORF">TR69_WS6001001353</name>
</gene>
<comment type="similarity">
    <text evidence="1">Belongs to the BtpA family.</text>
</comment>
<comment type="caution">
    <text evidence="2">The sequence shown here is derived from an EMBL/GenBank/DDBJ whole genome shotgun (WGS) entry which is preliminary data.</text>
</comment>
<dbReference type="InterPro" id="IPR011060">
    <property type="entry name" value="RibuloseP-bd_barrel"/>
</dbReference>
<dbReference type="EMBL" id="JYNZ01000005">
    <property type="protein sequence ID" value="KXK26059.1"/>
    <property type="molecule type" value="Genomic_DNA"/>
</dbReference>
<accession>A0A136LWN8</accession>
<dbReference type="AlphaFoldDB" id="A0A136LWN8"/>
<name>A0A136LWN8_9BACT</name>
<protein>
    <submittedName>
        <fullName evidence="2">Putative sgc region protein SgcQ</fullName>
    </submittedName>
</protein>
<dbReference type="PANTHER" id="PTHR21381">
    <property type="entry name" value="ZGC:162297"/>
    <property type="match status" value="1"/>
</dbReference>
<dbReference type="NCBIfam" id="TIGR00259">
    <property type="entry name" value="thylakoid_BtpA"/>
    <property type="match status" value="1"/>
</dbReference>
<evidence type="ECO:0000313" key="3">
    <source>
        <dbReference type="Proteomes" id="UP000070457"/>
    </source>
</evidence>
<dbReference type="SUPFAM" id="SSF51366">
    <property type="entry name" value="Ribulose-phoshate binding barrel"/>
    <property type="match status" value="1"/>
</dbReference>
<dbReference type="STRING" id="1617426.TR69_WS6001001353"/>
<organism evidence="2 3">
    <name type="scientific">candidate division WS6 bacterium OLB20</name>
    <dbReference type="NCBI Taxonomy" id="1617426"/>
    <lineage>
        <taxon>Bacteria</taxon>
        <taxon>Candidatus Dojkabacteria</taxon>
    </lineage>
</organism>
<dbReference type="PANTHER" id="PTHR21381:SF3">
    <property type="entry name" value="SGC REGION PROTEIN SGCQ-RELATED"/>
    <property type="match status" value="1"/>
</dbReference>
<dbReference type="Pfam" id="PF03437">
    <property type="entry name" value="BtpA"/>
    <property type="match status" value="1"/>
</dbReference>
<dbReference type="InterPro" id="IPR005137">
    <property type="entry name" value="BtpA"/>
</dbReference>
<evidence type="ECO:0000256" key="1">
    <source>
        <dbReference type="ARBA" id="ARBA00006007"/>
    </source>
</evidence>
<sequence length="257" mass="27789">MKIFTDPYPVIGMIHLDAQEGTPGFAGYKTMTEHTQQDIGALQEGGISAIMLENDNDKPYSEFISDRQYESMSRLSDSVRNLITVPLGYTILLNDWKAALRLAAGFGAAFIRLDTFVDTVKRVDDGIVIDPDPEEIIDFRDRICPDVLVFTDVHVKHTTMVDTARTLEQSVADAIAAGSDGIVVTGSWTGSQPDLDELNRVRRAVNGKVPVLIGSGMNAGNAALLKTYSDGAIVGSSLKSGDRIDPDNVRALMSALA</sequence>
<evidence type="ECO:0000313" key="2">
    <source>
        <dbReference type="EMBL" id="KXK26059.1"/>
    </source>
</evidence>
<reference evidence="2 3" key="1">
    <citation type="submission" date="2015-02" db="EMBL/GenBank/DDBJ databases">
        <title>Improved understanding of the partial-nitritation anammox process through 23 genomes representing the majority of the microbial community.</title>
        <authorList>
            <person name="Speth D.R."/>
            <person name="In T Zandt M."/>
            <person name="Guerrero Cruz S."/>
            <person name="Jetten M.S."/>
            <person name="Dutilh B.E."/>
        </authorList>
    </citation>
    <scope>NUCLEOTIDE SEQUENCE [LARGE SCALE GENOMIC DNA]</scope>
    <source>
        <strain evidence="2">OLB20</strain>
    </source>
</reference>
<dbReference type="Proteomes" id="UP000070457">
    <property type="component" value="Unassembled WGS sequence"/>
</dbReference>
<dbReference type="PIRSF" id="PIRSF005956">
    <property type="entry name" value="BtpA"/>
    <property type="match status" value="1"/>
</dbReference>